<dbReference type="EMBL" id="SSMQ01000082">
    <property type="protein sequence ID" value="TKC97158.1"/>
    <property type="molecule type" value="Genomic_DNA"/>
</dbReference>
<evidence type="ECO:0000256" key="5">
    <source>
        <dbReference type="ARBA" id="ARBA00023014"/>
    </source>
</evidence>
<evidence type="ECO:0000256" key="4">
    <source>
        <dbReference type="ARBA" id="ARBA00023004"/>
    </source>
</evidence>
<name>A0A4U1IS60_9BACT</name>
<gene>
    <name evidence="7" type="ORF">E8A74_44420</name>
</gene>
<protein>
    <submittedName>
        <fullName evidence="7">Rieske (2Fe-2S) protein</fullName>
    </submittedName>
</protein>
<evidence type="ECO:0000313" key="8">
    <source>
        <dbReference type="Proteomes" id="UP000309215"/>
    </source>
</evidence>
<dbReference type="OrthoDB" id="7456916at2"/>
<sequence length="340" mass="37512">METKSHGGSGAATGARRRLLGKPIPAEGEGGVFTQSWYPVCMSSELAPGKILGTSFLDGRIVVFRGESGRVQALSAYCPHLGGDLAVGSVVGDAIRCAFHHWEYNQEGTCLKTGPGDPPPPGACLFRFPTVERYGMIWAFNGETPLFNLPDFPYPDDDLVVRVEVHDEVFPVDPWVVCCNTPDVQHIRVVHGFKFDKGEPAENMVITDHSMMYDFDGIHPAGPRVTFRVGIFGTTIFYQSSFFNGRWYGYIAPFGMPAPGQTKVYYVLATRKSEGDAASQKELLDFAMGVQRQILADDAPILRGVHFRPGALTKSDTALARFLEYLRKFPRAHPSAEFIR</sequence>
<dbReference type="GO" id="GO:0016491">
    <property type="term" value="F:oxidoreductase activity"/>
    <property type="evidence" value="ECO:0007669"/>
    <property type="project" value="UniProtKB-KW"/>
</dbReference>
<accession>A0A4U1IS60</accession>
<evidence type="ECO:0000256" key="3">
    <source>
        <dbReference type="ARBA" id="ARBA00023002"/>
    </source>
</evidence>
<proteinExistence type="predicted"/>
<dbReference type="PANTHER" id="PTHR21266:SF60">
    <property type="entry name" value="3-KETOSTEROID-9-ALPHA-MONOOXYGENASE, OXYGENASE COMPONENT"/>
    <property type="match status" value="1"/>
</dbReference>
<dbReference type="RefSeq" id="WP_136935232.1">
    <property type="nucleotide sequence ID" value="NZ_SSMQ01000082.1"/>
</dbReference>
<dbReference type="GO" id="GO:0046872">
    <property type="term" value="F:metal ion binding"/>
    <property type="evidence" value="ECO:0007669"/>
    <property type="project" value="UniProtKB-KW"/>
</dbReference>
<keyword evidence="8" id="KW-1185">Reference proteome</keyword>
<dbReference type="SUPFAM" id="SSF50022">
    <property type="entry name" value="ISP domain"/>
    <property type="match status" value="1"/>
</dbReference>
<comment type="caution">
    <text evidence="7">The sequence shown here is derived from an EMBL/GenBank/DDBJ whole genome shotgun (WGS) entry which is preliminary data.</text>
</comment>
<keyword evidence="1" id="KW-0001">2Fe-2S</keyword>
<dbReference type="CDD" id="cd03469">
    <property type="entry name" value="Rieske_RO_Alpha_N"/>
    <property type="match status" value="1"/>
</dbReference>
<keyword evidence="3" id="KW-0560">Oxidoreductase</keyword>
<dbReference type="InterPro" id="IPR050584">
    <property type="entry name" value="Cholesterol_7-desaturase"/>
</dbReference>
<keyword evidence="2" id="KW-0479">Metal-binding</keyword>
<evidence type="ECO:0000259" key="6">
    <source>
        <dbReference type="PROSITE" id="PS51296"/>
    </source>
</evidence>
<dbReference type="Gene3D" id="2.102.10.10">
    <property type="entry name" value="Rieske [2Fe-2S] iron-sulphur domain"/>
    <property type="match status" value="1"/>
</dbReference>
<dbReference type="Pfam" id="PF00355">
    <property type="entry name" value="Rieske"/>
    <property type="match status" value="1"/>
</dbReference>
<organism evidence="7 8">
    <name type="scientific">Polyangium fumosum</name>
    <dbReference type="NCBI Taxonomy" id="889272"/>
    <lineage>
        <taxon>Bacteria</taxon>
        <taxon>Pseudomonadati</taxon>
        <taxon>Myxococcota</taxon>
        <taxon>Polyangia</taxon>
        <taxon>Polyangiales</taxon>
        <taxon>Polyangiaceae</taxon>
        <taxon>Polyangium</taxon>
    </lineage>
</organism>
<keyword evidence="5" id="KW-0411">Iron-sulfur</keyword>
<dbReference type="GO" id="GO:0051537">
    <property type="term" value="F:2 iron, 2 sulfur cluster binding"/>
    <property type="evidence" value="ECO:0007669"/>
    <property type="project" value="UniProtKB-KW"/>
</dbReference>
<evidence type="ECO:0000256" key="2">
    <source>
        <dbReference type="ARBA" id="ARBA00022723"/>
    </source>
</evidence>
<evidence type="ECO:0000313" key="7">
    <source>
        <dbReference type="EMBL" id="TKC97158.1"/>
    </source>
</evidence>
<dbReference type="PANTHER" id="PTHR21266">
    <property type="entry name" value="IRON-SULFUR DOMAIN CONTAINING PROTEIN"/>
    <property type="match status" value="1"/>
</dbReference>
<dbReference type="Proteomes" id="UP000309215">
    <property type="component" value="Unassembled WGS sequence"/>
</dbReference>
<reference evidence="7 8" key="1">
    <citation type="submission" date="2019-04" db="EMBL/GenBank/DDBJ databases">
        <authorList>
            <person name="Li Y."/>
            <person name="Wang J."/>
        </authorList>
    </citation>
    <scope>NUCLEOTIDE SEQUENCE [LARGE SCALE GENOMIC DNA]</scope>
    <source>
        <strain evidence="7 8">DSM 14668</strain>
    </source>
</reference>
<dbReference type="InterPro" id="IPR017941">
    <property type="entry name" value="Rieske_2Fe-2S"/>
</dbReference>
<evidence type="ECO:0000256" key="1">
    <source>
        <dbReference type="ARBA" id="ARBA00022714"/>
    </source>
</evidence>
<dbReference type="PROSITE" id="PS51296">
    <property type="entry name" value="RIESKE"/>
    <property type="match status" value="1"/>
</dbReference>
<keyword evidence="4" id="KW-0408">Iron</keyword>
<dbReference type="SUPFAM" id="SSF55961">
    <property type="entry name" value="Bet v1-like"/>
    <property type="match status" value="1"/>
</dbReference>
<feature type="domain" description="Rieske" evidence="6">
    <location>
        <begin position="38"/>
        <end position="139"/>
    </location>
</feature>
<dbReference type="InterPro" id="IPR036922">
    <property type="entry name" value="Rieske_2Fe-2S_sf"/>
</dbReference>
<dbReference type="AlphaFoldDB" id="A0A4U1IS60"/>